<evidence type="ECO:0000256" key="1">
    <source>
        <dbReference type="SAM" id="MobiDB-lite"/>
    </source>
</evidence>
<name>A0A834TNR6_9FABA</name>
<evidence type="ECO:0000313" key="4">
    <source>
        <dbReference type="Proteomes" id="UP000634136"/>
    </source>
</evidence>
<dbReference type="EMBL" id="JAAIUW010000007">
    <property type="protein sequence ID" value="KAF7824359.1"/>
    <property type="molecule type" value="Genomic_DNA"/>
</dbReference>
<dbReference type="AlphaFoldDB" id="A0A834TNR6"/>
<sequence>MVLLCIACHALYPVADFKKKANKKTTPSRDSDVAGKHVPSVNPHRASQAPDYSFYNLFTDF</sequence>
<comment type="caution">
    <text evidence="2">The sequence shown here is derived from an EMBL/GenBank/DDBJ whole genome shotgun (WGS) entry which is preliminary data.</text>
</comment>
<evidence type="ECO:0000313" key="3">
    <source>
        <dbReference type="EMBL" id="KAF7824359.1"/>
    </source>
</evidence>
<proteinExistence type="predicted"/>
<evidence type="ECO:0000313" key="2">
    <source>
        <dbReference type="EMBL" id="KAF7824351.1"/>
    </source>
</evidence>
<keyword evidence="4" id="KW-1185">Reference proteome</keyword>
<gene>
    <name evidence="2" type="ORF">G2W53_022495</name>
    <name evidence="3" type="ORF">G2W53_022503</name>
</gene>
<accession>A0A834TNR6</accession>
<reference evidence="2" key="1">
    <citation type="submission" date="2020-09" db="EMBL/GenBank/DDBJ databases">
        <title>Genome-Enabled Discovery of Anthraquinone Biosynthesis in Senna tora.</title>
        <authorList>
            <person name="Kang S.-H."/>
            <person name="Pandey R.P."/>
            <person name="Lee C.-M."/>
            <person name="Sim J.-S."/>
            <person name="Jeong J.-T."/>
            <person name="Choi B.-S."/>
            <person name="Jung M."/>
            <person name="Ginzburg D."/>
            <person name="Zhao K."/>
            <person name="Won S.Y."/>
            <person name="Oh T.-J."/>
            <person name="Yu Y."/>
            <person name="Kim N.-H."/>
            <person name="Lee O.R."/>
            <person name="Lee T.-H."/>
            <person name="Bashyal P."/>
            <person name="Kim T.-S."/>
            <person name="Lee W.-H."/>
            <person name="Kawkins C."/>
            <person name="Kim C.-K."/>
            <person name="Kim J.S."/>
            <person name="Ahn B.O."/>
            <person name="Rhee S.Y."/>
            <person name="Sohng J.K."/>
        </authorList>
    </citation>
    <scope>NUCLEOTIDE SEQUENCE</scope>
    <source>
        <tissue evidence="2">Leaf</tissue>
    </source>
</reference>
<protein>
    <submittedName>
        <fullName evidence="2">Uncharacterized protein</fullName>
    </submittedName>
</protein>
<feature type="region of interest" description="Disordered" evidence="1">
    <location>
        <begin position="23"/>
        <end position="45"/>
    </location>
</feature>
<organism evidence="2 4">
    <name type="scientific">Senna tora</name>
    <dbReference type="NCBI Taxonomy" id="362788"/>
    <lineage>
        <taxon>Eukaryota</taxon>
        <taxon>Viridiplantae</taxon>
        <taxon>Streptophyta</taxon>
        <taxon>Embryophyta</taxon>
        <taxon>Tracheophyta</taxon>
        <taxon>Spermatophyta</taxon>
        <taxon>Magnoliopsida</taxon>
        <taxon>eudicotyledons</taxon>
        <taxon>Gunneridae</taxon>
        <taxon>Pentapetalae</taxon>
        <taxon>rosids</taxon>
        <taxon>fabids</taxon>
        <taxon>Fabales</taxon>
        <taxon>Fabaceae</taxon>
        <taxon>Caesalpinioideae</taxon>
        <taxon>Cassia clade</taxon>
        <taxon>Senna</taxon>
    </lineage>
</organism>
<dbReference type="Proteomes" id="UP000634136">
    <property type="component" value="Unassembled WGS sequence"/>
</dbReference>
<dbReference type="EMBL" id="JAAIUW010000007">
    <property type="protein sequence ID" value="KAF7824351.1"/>
    <property type="molecule type" value="Genomic_DNA"/>
</dbReference>